<accession>A0ACA9SV61</accession>
<organism evidence="1 2">
    <name type="scientific">Racocetra persica</name>
    <dbReference type="NCBI Taxonomy" id="160502"/>
    <lineage>
        <taxon>Eukaryota</taxon>
        <taxon>Fungi</taxon>
        <taxon>Fungi incertae sedis</taxon>
        <taxon>Mucoromycota</taxon>
        <taxon>Glomeromycotina</taxon>
        <taxon>Glomeromycetes</taxon>
        <taxon>Diversisporales</taxon>
        <taxon>Gigasporaceae</taxon>
        <taxon>Racocetra</taxon>
    </lineage>
</organism>
<sequence length="74" mass="8537">RNCRDCKKELVGKYYLITGIPRNGYEASRANYCASCEVGDKIEDEISEFEDNSIQKARQELEPYLQKSEIVEKA</sequence>
<feature type="non-terminal residue" evidence="1">
    <location>
        <position position="1"/>
    </location>
</feature>
<gene>
    <name evidence="1" type="ORF">RPERSI_LOCUS34874</name>
</gene>
<proteinExistence type="predicted"/>
<name>A0ACA9SV61_9GLOM</name>
<protein>
    <submittedName>
        <fullName evidence="1">26831_t:CDS:1</fullName>
    </submittedName>
</protein>
<dbReference type="Proteomes" id="UP000789920">
    <property type="component" value="Unassembled WGS sequence"/>
</dbReference>
<comment type="caution">
    <text evidence="1">The sequence shown here is derived from an EMBL/GenBank/DDBJ whole genome shotgun (WGS) entry which is preliminary data.</text>
</comment>
<evidence type="ECO:0000313" key="1">
    <source>
        <dbReference type="EMBL" id="CAG8847935.1"/>
    </source>
</evidence>
<keyword evidence="2" id="KW-1185">Reference proteome</keyword>
<reference evidence="1" key="1">
    <citation type="submission" date="2021-06" db="EMBL/GenBank/DDBJ databases">
        <authorList>
            <person name="Kallberg Y."/>
            <person name="Tangrot J."/>
            <person name="Rosling A."/>
        </authorList>
    </citation>
    <scope>NUCLEOTIDE SEQUENCE</scope>
    <source>
        <strain evidence="1">MA461A</strain>
    </source>
</reference>
<evidence type="ECO:0000313" key="2">
    <source>
        <dbReference type="Proteomes" id="UP000789920"/>
    </source>
</evidence>
<dbReference type="EMBL" id="CAJVQC010158425">
    <property type="protein sequence ID" value="CAG8847935.1"/>
    <property type="molecule type" value="Genomic_DNA"/>
</dbReference>